<dbReference type="Pfam" id="PF12796">
    <property type="entry name" value="Ank_2"/>
    <property type="match status" value="2"/>
</dbReference>
<evidence type="ECO:0000256" key="2">
    <source>
        <dbReference type="ARBA" id="ARBA00023043"/>
    </source>
</evidence>
<dbReference type="SUPFAM" id="SSF48403">
    <property type="entry name" value="Ankyrin repeat"/>
    <property type="match status" value="1"/>
</dbReference>
<comment type="caution">
    <text evidence="5">The sequence shown here is derived from an EMBL/GenBank/DDBJ whole genome shotgun (WGS) entry which is preliminary data.</text>
</comment>
<feature type="repeat" description="ANK" evidence="3">
    <location>
        <begin position="131"/>
        <end position="163"/>
    </location>
</feature>
<evidence type="ECO:0000313" key="6">
    <source>
        <dbReference type="Proteomes" id="UP000238274"/>
    </source>
</evidence>
<dbReference type="PANTHER" id="PTHR24124">
    <property type="entry name" value="ANKYRIN REPEAT FAMILY A"/>
    <property type="match status" value="1"/>
</dbReference>
<dbReference type="Proteomes" id="UP000238274">
    <property type="component" value="Unassembled WGS sequence"/>
</dbReference>
<name>A0A2S4UEA0_9BASI</name>
<dbReference type="VEuPathDB" id="FungiDB:PSHT_16528"/>
<reference evidence="6" key="2">
    <citation type="journal article" date="2018" name="BMC Genomics">
        <title>Genomic insights into host adaptation between the wheat stripe rust pathogen (Puccinia striiformis f. sp. tritici) and the barley stripe rust pathogen (Puccinia striiformis f. sp. hordei).</title>
        <authorList>
            <person name="Xia C."/>
            <person name="Wang M."/>
            <person name="Yin C."/>
            <person name="Cornejo O.E."/>
            <person name="Hulbert S.H."/>
            <person name="Chen X."/>
        </authorList>
    </citation>
    <scope>NUCLEOTIDE SEQUENCE [LARGE SCALE GENOMIC DNA]</scope>
    <source>
        <strain evidence="6">93TX-2</strain>
    </source>
</reference>
<dbReference type="OrthoDB" id="539213at2759"/>
<evidence type="ECO:0000313" key="4">
    <source>
        <dbReference type="EMBL" id="POV93934.1"/>
    </source>
</evidence>
<dbReference type="GO" id="GO:0010468">
    <property type="term" value="P:regulation of gene expression"/>
    <property type="evidence" value="ECO:0007669"/>
    <property type="project" value="TreeGrafter"/>
</dbReference>
<dbReference type="SMART" id="SM00248">
    <property type="entry name" value="ANK"/>
    <property type="match status" value="5"/>
</dbReference>
<feature type="repeat" description="ANK" evidence="3">
    <location>
        <begin position="209"/>
        <end position="241"/>
    </location>
</feature>
<dbReference type="VEuPathDB" id="FungiDB:PSHT_15619"/>
<dbReference type="AlphaFoldDB" id="A0A2S4UEA0"/>
<feature type="repeat" description="ANK" evidence="3">
    <location>
        <begin position="34"/>
        <end position="53"/>
    </location>
</feature>
<dbReference type="Gene3D" id="1.25.40.20">
    <property type="entry name" value="Ankyrin repeat-containing domain"/>
    <property type="match status" value="3"/>
</dbReference>
<keyword evidence="6" id="KW-1185">Reference proteome</keyword>
<protein>
    <submittedName>
        <fullName evidence="5">Uncharacterized protein</fullName>
    </submittedName>
</protein>
<dbReference type="Pfam" id="PF00023">
    <property type="entry name" value="Ank"/>
    <property type="match status" value="1"/>
</dbReference>
<accession>A0A2S4UEA0</accession>
<dbReference type="PANTHER" id="PTHR24124:SF14">
    <property type="entry name" value="CHROMOSOME UNDETERMINED SCAFFOLD_25, WHOLE GENOME SHOTGUN SEQUENCE"/>
    <property type="match status" value="1"/>
</dbReference>
<sequence length="273" mass="29155">MPVDIHRSAYEGQAQLVSAALAEDPNRINALDSDGRTPLHTASSSGSLSVVRVCAHCSLFHNSKLSSDLPGSCITCDVEQVLLEQQEPKCDIEIQDAMGWTALIIAASAGITEVVSELIHAGANVNAVNQKGQTALHYAASKGRLEIGRLLLQYGADVNAKDRANQLPLHRAASSGATPFIKLLLESANSNEEKGTERPKAKLNVIDNAGHTALHLAFESGHAETACVLIEAGANRERLDPDGKRPDQLTEVLGDVAQKRILQYVEGRCGKIE</sequence>
<evidence type="ECO:0000313" key="5">
    <source>
        <dbReference type="EMBL" id="POV95531.1"/>
    </source>
</evidence>
<keyword evidence="1" id="KW-0677">Repeat</keyword>
<reference evidence="5 6" key="1">
    <citation type="submission" date="2017-12" db="EMBL/GenBank/DDBJ databases">
        <title>Gene loss provides genomic basis for host adaptation in cereal stripe rust fungi.</title>
        <authorList>
            <person name="Xia C."/>
        </authorList>
    </citation>
    <scope>NUCLEOTIDE SEQUENCE [LARGE SCALE GENOMIC DNA]</scope>
    <source>
        <strain evidence="5 6">93TX-2</strain>
    </source>
</reference>
<reference evidence="6" key="3">
    <citation type="journal article" date="2018" name="Mol. Plant Microbe Interact.">
        <title>Genome sequence resources for the wheat stripe rust pathogen (Puccinia striiformis f. sp. tritici) and the barley stripe rust pathogen (Puccinia striiformis f. sp. hordei).</title>
        <authorList>
            <person name="Xia C."/>
            <person name="Wang M."/>
            <person name="Yin C."/>
            <person name="Cornejo O.E."/>
            <person name="Hulbert S.H."/>
            <person name="Chen X."/>
        </authorList>
    </citation>
    <scope>NUCLEOTIDE SEQUENCE [LARGE SCALE GENOMIC DNA]</scope>
    <source>
        <strain evidence="6">93TX-2</strain>
    </source>
</reference>
<dbReference type="PRINTS" id="PR01415">
    <property type="entry name" value="ANKYRIN"/>
</dbReference>
<dbReference type="EMBL" id="PKSM01000548">
    <property type="protein sequence ID" value="POV93934.1"/>
    <property type="molecule type" value="Genomic_DNA"/>
</dbReference>
<dbReference type="EMBL" id="PKSM01000412">
    <property type="protein sequence ID" value="POV95531.1"/>
    <property type="molecule type" value="Genomic_DNA"/>
</dbReference>
<evidence type="ECO:0000256" key="1">
    <source>
        <dbReference type="ARBA" id="ARBA00022737"/>
    </source>
</evidence>
<keyword evidence="2 3" id="KW-0040">ANK repeat</keyword>
<dbReference type="GO" id="GO:0005634">
    <property type="term" value="C:nucleus"/>
    <property type="evidence" value="ECO:0007669"/>
    <property type="project" value="TreeGrafter"/>
</dbReference>
<proteinExistence type="predicted"/>
<gene>
    <name evidence="5" type="ORF">PSHT_15619</name>
    <name evidence="4" type="ORF">PSHT_16528</name>
</gene>
<evidence type="ECO:0000256" key="3">
    <source>
        <dbReference type="PROSITE-ProRule" id="PRU00023"/>
    </source>
</evidence>
<dbReference type="PROSITE" id="PS50088">
    <property type="entry name" value="ANK_REPEAT"/>
    <property type="match status" value="4"/>
</dbReference>
<dbReference type="InterPro" id="IPR002110">
    <property type="entry name" value="Ankyrin_rpt"/>
</dbReference>
<dbReference type="InterPro" id="IPR036770">
    <property type="entry name" value="Ankyrin_rpt-contain_sf"/>
</dbReference>
<dbReference type="FunFam" id="1.25.40.20:FF:000691">
    <property type="entry name" value="Uncharacterized protein"/>
    <property type="match status" value="1"/>
</dbReference>
<feature type="repeat" description="ANK" evidence="3">
    <location>
        <begin position="98"/>
        <end position="130"/>
    </location>
</feature>
<dbReference type="VEuPathDB" id="FungiDB:PSTT_11310"/>
<organism evidence="5 6">
    <name type="scientific">Puccinia striiformis</name>
    <dbReference type="NCBI Taxonomy" id="27350"/>
    <lineage>
        <taxon>Eukaryota</taxon>
        <taxon>Fungi</taxon>
        <taxon>Dikarya</taxon>
        <taxon>Basidiomycota</taxon>
        <taxon>Pucciniomycotina</taxon>
        <taxon>Pucciniomycetes</taxon>
        <taxon>Pucciniales</taxon>
        <taxon>Pucciniaceae</taxon>
        <taxon>Puccinia</taxon>
    </lineage>
</organism>
<dbReference type="PROSITE" id="PS50297">
    <property type="entry name" value="ANK_REP_REGION"/>
    <property type="match status" value="4"/>
</dbReference>